<dbReference type="HOGENOM" id="CLU_2762143_0_0_1"/>
<proteinExistence type="predicted"/>
<protein>
    <submittedName>
        <fullName evidence="1">Uncharacterized protein</fullName>
    </submittedName>
</protein>
<dbReference type="OMA" id="KWEELMG"/>
<name>A0A0E0H1M6_ORYNI</name>
<dbReference type="Gramene" id="ONIVA04G12870.1">
    <property type="protein sequence ID" value="ONIVA04G12870.1"/>
    <property type="gene ID" value="ONIVA04G12870"/>
</dbReference>
<organism evidence="1">
    <name type="scientific">Oryza nivara</name>
    <name type="common">Indian wild rice</name>
    <name type="synonym">Oryza sativa f. spontanea</name>
    <dbReference type="NCBI Taxonomy" id="4536"/>
    <lineage>
        <taxon>Eukaryota</taxon>
        <taxon>Viridiplantae</taxon>
        <taxon>Streptophyta</taxon>
        <taxon>Embryophyta</taxon>
        <taxon>Tracheophyta</taxon>
        <taxon>Spermatophyta</taxon>
        <taxon>Magnoliopsida</taxon>
        <taxon>Liliopsida</taxon>
        <taxon>Poales</taxon>
        <taxon>Poaceae</taxon>
        <taxon>BOP clade</taxon>
        <taxon>Oryzoideae</taxon>
        <taxon>Oryzeae</taxon>
        <taxon>Oryzinae</taxon>
        <taxon>Oryza</taxon>
    </lineage>
</organism>
<sequence>MAAERGELRHQANNNLWHGLHRVGGGEPVGRRSPPLPKWEELMGRDWTYHIRSMSSFMKKDRDKNDYGQV</sequence>
<dbReference type="Proteomes" id="UP000006591">
    <property type="component" value="Chromosome 4"/>
</dbReference>
<keyword evidence="2" id="KW-1185">Reference proteome</keyword>
<evidence type="ECO:0000313" key="1">
    <source>
        <dbReference type="EnsemblPlants" id="ONIVA04G12870.1"/>
    </source>
</evidence>
<dbReference type="EnsemblPlants" id="ONIVA04G12870.1">
    <property type="protein sequence ID" value="ONIVA04G12870.1"/>
    <property type="gene ID" value="ONIVA04G12870"/>
</dbReference>
<reference evidence="1" key="1">
    <citation type="submission" date="2015-04" db="UniProtKB">
        <authorList>
            <consortium name="EnsemblPlants"/>
        </authorList>
    </citation>
    <scope>IDENTIFICATION</scope>
    <source>
        <strain evidence="1">SL10</strain>
    </source>
</reference>
<dbReference type="AlphaFoldDB" id="A0A0E0H1M6"/>
<accession>A0A0E0H1M6</accession>
<reference evidence="1" key="2">
    <citation type="submission" date="2018-04" db="EMBL/GenBank/DDBJ databases">
        <title>OnivRS2 (Oryza nivara Reference Sequence Version 2).</title>
        <authorList>
            <person name="Zhang J."/>
            <person name="Kudrna D."/>
            <person name="Lee S."/>
            <person name="Talag J."/>
            <person name="Rajasekar S."/>
            <person name="Welchert J."/>
            <person name="Hsing Y.-I."/>
            <person name="Wing R.A."/>
        </authorList>
    </citation>
    <scope>NUCLEOTIDE SEQUENCE [LARGE SCALE GENOMIC DNA]</scope>
    <source>
        <strain evidence="1">SL10</strain>
    </source>
</reference>
<evidence type="ECO:0000313" key="2">
    <source>
        <dbReference type="Proteomes" id="UP000006591"/>
    </source>
</evidence>